<dbReference type="RefSeq" id="WP_195171160.1">
    <property type="nucleotide sequence ID" value="NZ_CP062983.1"/>
</dbReference>
<dbReference type="AlphaFoldDB" id="A0A7S8E9Y6"/>
<dbReference type="InterPro" id="IPR005097">
    <property type="entry name" value="Sacchrp_dh_NADP-bd"/>
</dbReference>
<dbReference type="EMBL" id="CP062983">
    <property type="protein sequence ID" value="QPC83091.1"/>
    <property type="molecule type" value="Genomic_DNA"/>
</dbReference>
<dbReference type="SUPFAM" id="SSF51735">
    <property type="entry name" value="NAD(P)-binding Rossmann-fold domains"/>
    <property type="match status" value="1"/>
</dbReference>
<name>A0A7S8E9Y6_9CHLR</name>
<gene>
    <name evidence="2" type="ORF">G4Y79_01565</name>
</gene>
<reference evidence="2 3" key="1">
    <citation type="submission" date="2020-02" db="EMBL/GenBank/DDBJ databases">
        <authorList>
            <person name="Zheng R.K."/>
            <person name="Sun C.M."/>
        </authorList>
    </citation>
    <scope>NUCLEOTIDE SEQUENCE [LARGE SCALE GENOMIC DNA]</scope>
    <source>
        <strain evidence="3">rifampicinis</strain>
    </source>
</reference>
<dbReference type="PANTHER" id="PTHR43796:SF2">
    <property type="entry name" value="CARBOXYNORSPERMIDINE SYNTHASE"/>
    <property type="match status" value="1"/>
</dbReference>
<feature type="domain" description="Saccharopine dehydrogenase NADP binding" evidence="1">
    <location>
        <begin position="3"/>
        <end position="121"/>
    </location>
</feature>
<evidence type="ECO:0000313" key="3">
    <source>
        <dbReference type="Proteomes" id="UP000594468"/>
    </source>
</evidence>
<dbReference type="PANTHER" id="PTHR43796">
    <property type="entry name" value="CARBOXYNORSPERMIDINE SYNTHASE"/>
    <property type="match status" value="1"/>
</dbReference>
<organism evidence="2 3">
    <name type="scientific">Phototrophicus methaneseepsis</name>
    <dbReference type="NCBI Taxonomy" id="2710758"/>
    <lineage>
        <taxon>Bacteria</taxon>
        <taxon>Bacillati</taxon>
        <taxon>Chloroflexota</taxon>
        <taxon>Candidatus Thermofontia</taxon>
        <taxon>Phototrophicales</taxon>
        <taxon>Phototrophicaceae</taxon>
        <taxon>Phototrophicus</taxon>
    </lineage>
</organism>
<dbReference type="KEGG" id="pmet:G4Y79_01565"/>
<dbReference type="InterPro" id="IPR036291">
    <property type="entry name" value="NAD(P)-bd_dom_sf"/>
</dbReference>
<dbReference type="Gene3D" id="3.40.50.720">
    <property type="entry name" value="NAD(P)-binding Rossmann-like Domain"/>
    <property type="match status" value="1"/>
</dbReference>
<keyword evidence="3" id="KW-1185">Reference proteome</keyword>
<dbReference type="Proteomes" id="UP000594468">
    <property type="component" value="Chromosome"/>
</dbReference>
<accession>A0A7S8E9Y6</accession>
<dbReference type="Pfam" id="PF03435">
    <property type="entry name" value="Sacchrp_dh_NADP"/>
    <property type="match status" value="1"/>
</dbReference>
<protein>
    <submittedName>
        <fullName evidence="2">Saccharopine dehydrogenase NADP-binding domain-containing protein</fullName>
    </submittedName>
</protein>
<sequence>MSVLILGGYGNIGSMIARFLIEKSNVHVIVAGRRYTQAQAEANKYGERATAREIDVGSVENYDNVLTDVDLVVTCFDLPDDRFPRACLERSINYVDISAEPDVLSNIEALDDLAREHHTTALISVGLMPGISNLMAKHGVEKFGEAKRVDNVALLGLGEVFGSASANWTISHYGDRYAVNRIEINMGEEFGVRTAYRFAFADQYMIEKTLPIGEAFSWGCYDRVLSTHFIGLVRILRLGWLFRNPAFRNWLVSVIQKFRFGSDVFVLTSRVTGNLPGQVYQSWLRGKGEAKITALIATESILKLIQSRPPTGVYHSEQIFSLKTFIPLLSSEGVNFVESHGEW</sequence>
<evidence type="ECO:0000313" key="2">
    <source>
        <dbReference type="EMBL" id="QPC83091.1"/>
    </source>
</evidence>
<evidence type="ECO:0000259" key="1">
    <source>
        <dbReference type="Pfam" id="PF03435"/>
    </source>
</evidence>
<proteinExistence type="predicted"/>